<feature type="transmembrane region" description="Helical" evidence="4">
    <location>
        <begin position="99"/>
        <end position="118"/>
    </location>
</feature>
<feature type="transmembrane region" description="Helical" evidence="4">
    <location>
        <begin position="189"/>
        <end position="208"/>
    </location>
</feature>
<feature type="transmembrane region" description="Helical" evidence="4">
    <location>
        <begin position="242"/>
        <end position="267"/>
    </location>
</feature>
<evidence type="ECO:0000259" key="5">
    <source>
        <dbReference type="PROSITE" id="PS50850"/>
    </source>
</evidence>
<feature type="domain" description="Major facilitator superfamily (MFS) profile" evidence="5">
    <location>
        <begin position="24"/>
        <end position="430"/>
    </location>
</feature>
<keyword evidence="3 4" id="KW-0472">Membrane</keyword>
<protein>
    <submittedName>
        <fullName evidence="6">SLC45 family MFS transporter</fullName>
    </submittedName>
</protein>
<feature type="transmembrane region" description="Helical" evidence="4">
    <location>
        <begin position="66"/>
        <end position="87"/>
    </location>
</feature>
<dbReference type="AlphaFoldDB" id="A0A848I592"/>
<dbReference type="Gene3D" id="1.20.1250.20">
    <property type="entry name" value="MFS general substrate transporter like domains"/>
    <property type="match status" value="1"/>
</dbReference>
<evidence type="ECO:0000256" key="4">
    <source>
        <dbReference type="SAM" id="Phobius"/>
    </source>
</evidence>
<feature type="transmembrane region" description="Helical" evidence="4">
    <location>
        <begin position="333"/>
        <end position="354"/>
    </location>
</feature>
<name>A0A848I592_9BURK</name>
<dbReference type="InterPro" id="IPR011701">
    <property type="entry name" value="MFS"/>
</dbReference>
<dbReference type="PANTHER" id="PTHR23528:SF1">
    <property type="entry name" value="MAJOR FACILITATOR SUPERFAMILY (MFS) PROFILE DOMAIN-CONTAINING PROTEIN"/>
    <property type="match status" value="1"/>
</dbReference>
<dbReference type="Pfam" id="PF07690">
    <property type="entry name" value="MFS_1"/>
    <property type="match status" value="1"/>
</dbReference>
<evidence type="ECO:0000256" key="3">
    <source>
        <dbReference type="ARBA" id="ARBA00023136"/>
    </source>
</evidence>
<feature type="transmembrane region" description="Helical" evidence="4">
    <location>
        <begin position="407"/>
        <end position="426"/>
    </location>
</feature>
<dbReference type="SUPFAM" id="SSF103473">
    <property type="entry name" value="MFS general substrate transporter"/>
    <property type="match status" value="1"/>
</dbReference>
<sequence>MSLSSAAPVTRTVSSARRFSTLTHVQLAALWFALFAQWMTVVPVIVPDQIARLLGPNAALKEGVSGSVIAAGAAMALVVAPLAGALSDRCVAPGGRRRPFIVTGMLGTCVALALLAPFDSAGTVLLYTLAFLHLQFWWNWAAGAYAGLVPDVVPPGERTRASAWLNVMTVLGSVTGNAVLLALYKPGHLGAALGAFIAIALVCLYFTVRGKREPTPVAAHEPIAWRAFVRSFYLDPHAHANFYWVLVTRLFANMGIWSIFTFMLFYLQDAIGLHHPVDVLNALLGAGAVLAIPASVWGARLADRHGVVAIVRVTSWIMAGAAVGYVLLALHPALVLVVPVALVFSAAYGAYQSVDWALALEVLPTGSSAGKDMGIWHISMVLPQILGPAGTGWMLSWVKGFAGAGPAYVVAFAIAAAWFVLAAWLVSRVRLAPGAAVAVAAAGD</sequence>
<comment type="caution">
    <text evidence="6">The sequence shown here is derived from an EMBL/GenBank/DDBJ whole genome shotgun (WGS) entry which is preliminary data.</text>
</comment>
<keyword evidence="2 4" id="KW-1133">Transmembrane helix</keyword>
<evidence type="ECO:0000313" key="7">
    <source>
        <dbReference type="Proteomes" id="UP000544134"/>
    </source>
</evidence>
<dbReference type="EMBL" id="JABBGJ010000001">
    <property type="protein sequence ID" value="NML96412.1"/>
    <property type="molecule type" value="Genomic_DNA"/>
</dbReference>
<dbReference type="InterPro" id="IPR020846">
    <property type="entry name" value="MFS_dom"/>
</dbReference>
<dbReference type="PANTHER" id="PTHR23528">
    <property type="match status" value="1"/>
</dbReference>
<feature type="transmembrane region" description="Helical" evidence="4">
    <location>
        <begin position="375"/>
        <end position="395"/>
    </location>
</feature>
<dbReference type="GO" id="GO:0022857">
    <property type="term" value="F:transmembrane transporter activity"/>
    <property type="evidence" value="ECO:0007669"/>
    <property type="project" value="InterPro"/>
</dbReference>
<feature type="transmembrane region" description="Helical" evidence="4">
    <location>
        <begin position="161"/>
        <end position="183"/>
    </location>
</feature>
<evidence type="ECO:0000256" key="2">
    <source>
        <dbReference type="ARBA" id="ARBA00022989"/>
    </source>
</evidence>
<evidence type="ECO:0000256" key="1">
    <source>
        <dbReference type="ARBA" id="ARBA00022692"/>
    </source>
</evidence>
<accession>A0A848I592</accession>
<gene>
    <name evidence="6" type="ORF">HHL24_00330</name>
</gene>
<keyword evidence="7" id="KW-1185">Reference proteome</keyword>
<organism evidence="6 7">
    <name type="scientific">Paraburkholderia polaris</name>
    <dbReference type="NCBI Taxonomy" id="2728848"/>
    <lineage>
        <taxon>Bacteria</taxon>
        <taxon>Pseudomonadati</taxon>
        <taxon>Pseudomonadota</taxon>
        <taxon>Betaproteobacteria</taxon>
        <taxon>Burkholderiales</taxon>
        <taxon>Burkholderiaceae</taxon>
        <taxon>Paraburkholderia</taxon>
    </lineage>
</organism>
<feature type="transmembrane region" description="Helical" evidence="4">
    <location>
        <begin position="27"/>
        <end position="46"/>
    </location>
</feature>
<dbReference type="Proteomes" id="UP000544134">
    <property type="component" value="Unassembled WGS sequence"/>
</dbReference>
<proteinExistence type="predicted"/>
<feature type="transmembrane region" description="Helical" evidence="4">
    <location>
        <begin position="124"/>
        <end position="149"/>
    </location>
</feature>
<keyword evidence="1 4" id="KW-0812">Transmembrane</keyword>
<feature type="transmembrane region" description="Helical" evidence="4">
    <location>
        <begin position="279"/>
        <end position="299"/>
    </location>
</feature>
<dbReference type="PROSITE" id="PS50850">
    <property type="entry name" value="MFS"/>
    <property type="match status" value="1"/>
</dbReference>
<dbReference type="InterPro" id="IPR036259">
    <property type="entry name" value="MFS_trans_sf"/>
</dbReference>
<dbReference type="RefSeq" id="WP_169483396.1">
    <property type="nucleotide sequence ID" value="NZ_JABBGJ010000001.1"/>
</dbReference>
<evidence type="ECO:0000313" key="6">
    <source>
        <dbReference type="EMBL" id="NML96412.1"/>
    </source>
</evidence>
<reference evidence="6 7" key="1">
    <citation type="submission" date="2020-04" db="EMBL/GenBank/DDBJ databases">
        <title>Paraburkholderia sp. RP-4-7 isolated from soil.</title>
        <authorList>
            <person name="Dahal R.H."/>
        </authorList>
    </citation>
    <scope>NUCLEOTIDE SEQUENCE [LARGE SCALE GENOMIC DNA]</scope>
    <source>
        <strain evidence="6 7">RP-4-7</strain>
    </source>
</reference>